<feature type="transmembrane region" description="Helical" evidence="6">
    <location>
        <begin position="93"/>
        <end position="118"/>
    </location>
</feature>
<evidence type="ECO:0000256" key="5">
    <source>
        <dbReference type="ARBA" id="ARBA00023136"/>
    </source>
</evidence>
<sequence length="434" mass="46868">MAKFLKKRNSESASAGVGRNFIAMMTLQLGAYAMSFATFPYLARVLGPHQFGVFGYSMAIAAYGTTFTEWGFNLSGPRAVVECRNDPARLNELIWSIVAGKAVLCLISLGILCVVVLFNHQFAAVFLVILCSWIAVVANVFTMYWLMQGLERFRLLATVVLLARVLMLPLTFIFVRDSNDVLAAALIQAAGPFVAALFSVLVAYRTGVLKRPSVSVMSTWHRLVQGADMFVAAASVSLFSSANTMILGATAGAYQVGIYAAADKIRNVGNIIPAQINQVFFPRITALFKENREESAKLTVKGLCAVQLITTGIAAFFCISASGVSALVLGEAYSGSVTVLKLLSLCAIAGNFSYFVGLQVLVPFGKAKTRSMIMLFGGLINVVVAFLVAPHFGAQGAAISLLAAEIVIIVLYAILIIRGRELREYMLYGFYKFK</sequence>
<evidence type="ECO:0000313" key="8">
    <source>
        <dbReference type="Proteomes" id="UP001139308"/>
    </source>
</evidence>
<name>A0A9X1RLT6_9BURK</name>
<gene>
    <name evidence="7" type="ORF">L5014_05535</name>
</gene>
<dbReference type="AlphaFoldDB" id="A0A9X1RLT6"/>
<dbReference type="RefSeq" id="WP_238462583.1">
    <property type="nucleotide sequence ID" value="NZ_JAKLJA010000003.1"/>
</dbReference>
<feature type="transmembrane region" description="Helical" evidence="6">
    <location>
        <begin position="21"/>
        <end position="42"/>
    </location>
</feature>
<feature type="transmembrane region" description="Helical" evidence="6">
    <location>
        <begin position="124"/>
        <end position="146"/>
    </location>
</feature>
<keyword evidence="4 6" id="KW-1133">Transmembrane helix</keyword>
<feature type="transmembrane region" description="Helical" evidence="6">
    <location>
        <begin position="54"/>
        <end position="72"/>
    </location>
</feature>
<evidence type="ECO:0000256" key="4">
    <source>
        <dbReference type="ARBA" id="ARBA00022989"/>
    </source>
</evidence>
<reference evidence="7" key="1">
    <citation type="submission" date="2022-01" db="EMBL/GenBank/DDBJ databases">
        <title>Genome sequence and assembly of Parabukholderia sp. RG36.</title>
        <authorList>
            <person name="Chhetri G."/>
        </authorList>
    </citation>
    <scope>NUCLEOTIDE SEQUENCE</scope>
    <source>
        <strain evidence="7">RG36</strain>
    </source>
</reference>
<dbReference type="PANTHER" id="PTHR30250:SF11">
    <property type="entry name" value="O-ANTIGEN TRANSPORTER-RELATED"/>
    <property type="match status" value="1"/>
</dbReference>
<feature type="transmembrane region" description="Helical" evidence="6">
    <location>
        <begin position="181"/>
        <end position="204"/>
    </location>
</feature>
<dbReference type="GO" id="GO:0005886">
    <property type="term" value="C:plasma membrane"/>
    <property type="evidence" value="ECO:0007669"/>
    <property type="project" value="UniProtKB-SubCell"/>
</dbReference>
<dbReference type="PANTHER" id="PTHR30250">
    <property type="entry name" value="PST FAMILY PREDICTED COLANIC ACID TRANSPORTER"/>
    <property type="match status" value="1"/>
</dbReference>
<keyword evidence="8" id="KW-1185">Reference proteome</keyword>
<keyword evidence="2" id="KW-1003">Cell membrane</keyword>
<comment type="subcellular location">
    <subcellularLocation>
        <location evidence="1">Cell membrane</location>
        <topology evidence="1">Multi-pass membrane protein</topology>
    </subcellularLocation>
</comment>
<feature type="transmembrane region" description="Helical" evidence="6">
    <location>
        <begin position="398"/>
        <end position="417"/>
    </location>
</feature>
<dbReference type="EMBL" id="JAKLJA010000003">
    <property type="protein sequence ID" value="MCG5072830.1"/>
    <property type="molecule type" value="Genomic_DNA"/>
</dbReference>
<evidence type="ECO:0000256" key="1">
    <source>
        <dbReference type="ARBA" id="ARBA00004651"/>
    </source>
</evidence>
<dbReference type="InterPro" id="IPR050833">
    <property type="entry name" value="Poly_Biosynth_Transport"/>
</dbReference>
<organism evidence="7 8">
    <name type="scientific">Paraburkholderia tagetis</name>
    <dbReference type="NCBI Taxonomy" id="2913261"/>
    <lineage>
        <taxon>Bacteria</taxon>
        <taxon>Pseudomonadati</taxon>
        <taxon>Pseudomonadota</taxon>
        <taxon>Betaproteobacteria</taxon>
        <taxon>Burkholderiales</taxon>
        <taxon>Burkholderiaceae</taxon>
        <taxon>Paraburkholderia</taxon>
    </lineage>
</organism>
<protein>
    <submittedName>
        <fullName evidence="7">Flippase</fullName>
    </submittedName>
</protein>
<feature type="transmembrane region" description="Helical" evidence="6">
    <location>
        <begin position="153"/>
        <end position="175"/>
    </location>
</feature>
<dbReference type="Pfam" id="PF01943">
    <property type="entry name" value="Polysacc_synt"/>
    <property type="match status" value="1"/>
</dbReference>
<proteinExistence type="predicted"/>
<accession>A0A9X1RLT6</accession>
<keyword evidence="3 6" id="KW-0812">Transmembrane</keyword>
<feature type="transmembrane region" description="Helical" evidence="6">
    <location>
        <begin position="373"/>
        <end position="392"/>
    </location>
</feature>
<evidence type="ECO:0000256" key="3">
    <source>
        <dbReference type="ARBA" id="ARBA00022692"/>
    </source>
</evidence>
<keyword evidence="5 6" id="KW-0472">Membrane</keyword>
<comment type="caution">
    <text evidence="7">The sequence shown here is derived from an EMBL/GenBank/DDBJ whole genome shotgun (WGS) entry which is preliminary data.</text>
</comment>
<dbReference type="Proteomes" id="UP001139308">
    <property type="component" value="Unassembled WGS sequence"/>
</dbReference>
<feature type="transmembrane region" description="Helical" evidence="6">
    <location>
        <begin position="302"/>
        <end position="330"/>
    </location>
</feature>
<feature type="transmembrane region" description="Helical" evidence="6">
    <location>
        <begin position="342"/>
        <end position="361"/>
    </location>
</feature>
<evidence type="ECO:0000313" key="7">
    <source>
        <dbReference type="EMBL" id="MCG5072830.1"/>
    </source>
</evidence>
<evidence type="ECO:0000256" key="2">
    <source>
        <dbReference type="ARBA" id="ARBA00022475"/>
    </source>
</evidence>
<dbReference type="InterPro" id="IPR002797">
    <property type="entry name" value="Polysacc_synth"/>
</dbReference>
<dbReference type="CDD" id="cd13128">
    <property type="entry name" value="MATE_Wzx_like"/>
    <property type="match status" value="1"/>
</dbReference>
<evidence type="ECO:0000256" key="6">
    <source>
        <dbReference type="SAM" id="Phobius"/>
    </source>
</evidence>